<evidence type="ECO:0000313" key="3">
    <source>
        <dbReference type="Proteomes" id="UP001352223"/>
    </source>
</evidence>
<dbReference type="RefSeq" id="WP_324775325.1">
    <property type="nucleotide sequence ID" value="NZ_BAAATS010000057.1"/>
</dbReference>
<dbReference type="EMBL" id="JAOZYB010000354">
    <property type="protein sequence ID" value="MEB3966246.1"/>
    <property type="molecule type" value="Genomic_DNA"/>
</dbReference>
<keyword evidence="1" id="KW-0812">Transmembrane</keyword>
<feature type="transmembrane region" description="Helical" evidence="1">
    <location>
        <begin position="70"/>
        <end position="88"/>
    </location>
</feature>
<comment type="caution">
    <text evidence="2">The sequence shown here is derived from an EMBL/GenBank/DDBJ whole genome shotgun (WGS) entry which is preliminary data.</text>
</comment>
<keyword evidence="3" id="KW-1185">Reference proteome</keyword>
<accession>A0ABU6CPV4</accession>
<feature type="transmembrane region" description="Helical" evidence="1">
    <location>
        <begin position="134"/>
        <end position="155"/>
    </location>
</feature>
<organism evidence="2 3">
    <name type="scientific">Streptomyces kunmingensis</name>
    <dbReference type="NCBI Taxonomy" id="68225"/>
    <lineage>
        <taxon>Bacteria</taxon>
        <taxon>Bacillati</taxon>
        <taxon>Actinomycetota</taxon>
        <taxon>Actinomycetes</taxon>
        <taxon>Kitasatosporales</taxon>
        <taxon>Streptomycetaceae</taxon>
        <taxon>Streptomyces</taxon>
    </lineage>
</organism>
<protein>
    <recommendedName>
        <fullName evidence="4">DUF2231 domain-containing protein</fullName>
    </recommendedName>
</protein>
<evidence type="ECO:0000256" key="1">
    <source>
        <dbReference type="SAM" id="Phobius"/>
    </source>
</evidence>
<evidence type="ECO:0000313" key="2">
    <source>
        <dbReference type="EMBL" id="MEB3966246.1"/>
    </source>
</evidence>
<feature type="transmembrane region" description="Helical" evidence="1">
    <location>
        <begin position="100"/>
        <end position="122"/>
    </location>
</feature>
<feature type="transmembrane region" description="Helical" evidence="1">
    <location>
        <begin position="43"/>
        <end position="64"/>
    </location>
</feature>
<reference evidence="2 3" key="1">
    <citation type="submission" date="2022-10" db="EMBL/GenBank/DDBJ databases">
        <authorList>
            <person name="Xie J."/>
            <person name="Shen N."/>
        </authorList>
    </citation>
    <scope>NUCLEOTIDE SEQUENCE [LARGE SCALE GENOMIC DNA]</scope>
    <source>
        <strain evidence="2 3">DSM 41681</strain>
    </source>
</reference>
<gene>
    <name evidence="2" type="ORF">OKJ48_39380</name>
</gene>
<sequence>MNIPAHNLVSLGGVTIGLCLFAWQFTRWWAGHKKKNLKALRHLAPFLLCLAYGMLLILCAGGLLGLAADYSLWGASAIGDAVLVYGVGGTSPAVTRTSNIALTPGGHSVVVIGTVVLLAVWTRTRGWRWDLFSGVAAGVTLGLASGIAGVAGYVLSPVVSTLGDAVGGLL</sequence>
<name>A0ABU6CPV4_9ACTN</name>
<keyword evidence="1" id="KW-1133">Transmembrane helix</keyword>
<keyword evidence="1" id="KW-0472">Membrane</keyword>
<evidence type="ECO:0008006" key="4">
    <source>
        <dbReference type="Google" id="ProtNLM"/>
    </source>
</evidence>
<dbReference type="Proteomes" id="UP001352223">
    <property type="component" value="Unassembled WGS sequence"/>
</dbReference>
<proteinExistence type="predicted"/>
<feature type="transmembrane region" description="Helical" evidence="1">
    <location>
        <begin position="6"/>
        <end position="23"/>
    </location>
</feature>